<name>A0A1E5WJR5_9POAL</name>
<accession>A0A1E5WJR5</accession>
<evidence type="ECO:0000313" key="1">
    <source>
        <dbReference type="EMBL" id="OEL37642.1"/>
    </source>
</evidence>
<dbReference type="PANTHER" id="PTHR33186">
    <property type="entry name" value="OS10G0136150 PROTEIN-RELATED"/>
    <property type="match status" value="1"/>
</dbReference>
<keyword evidence="2" id="KW-1185">Reference proteome</keyword>
<gene>
    <name evidence="1" type="ORF">BAE44_0001339</name>
</gene>
<protein>
    <submittedName>
        <fullName evidence="1">Uncharacterized protein</fullName>
    </submittedName>
</protein>
<organism evidence="1 2">
    <name type="scientific">Dichanthelium oligosanthes</name>
    <dbReference type="NCBI Taxonomy" id="888268"/>
    <lineage>
        <taxon>Eukaryota</taxon>
        <taxon>Viridiplantae</taxon>
        <taxon>Streptophyta</taxon>
        <taxon>Embryophyta</taxon>
        <taxon>Tracheophyta</taxon>
        <taxon>Spermatophyta</taxon>
        <taxon>Magnoliopsida</taxon>
        <taxon>Liliopsida</taxon>
        <taxon>Poales</taxon>
        <taxon>Poaceae</taxon>
        <taxon>PACMAD clade</taxon>
        <taxon>Panicoideae</taxon>
        <taxon>Panicodae</taxon>
        <taxon>Paniceae</taxon>
        <taxon>Dichantheliinae</taxon>
        <taxon>Dichanthelium</taxon>
    </lineage>
</organism>
<proteinExistence type="predicted"/>
<sequence length="196" mass="21749">MSAVSFLPACSFRTGRFDARRFRAIDSRHGRVLLHALFPSEGYSYVFHVWNPISDERRRLPWSMRFGSCVSNFDAAVLCAGDGDGCDHLDCHREPFLVVFMATHRKFCQSACGALVENSLYFVLEIIPGVLKYDMGTREVTVIDPPRMMSARIVLMTAEGGGLGCVMVEGSELCLWSREIGPGGGDIIHTGTRQSH</sequence>
<dbReference type="EMBL" id="LWDX02004795">
    <property type="protein sequence ID" value="OEL37642.1"/>
    <property type="molecule type" value="Genomic_DNA"/>
</dbReference>
<reference evidence="1 2" key="1">
    <citation type="submission" date="2016-09" db="EMBL/GenBank/DDBJ databases">
        <title>The draft genome of Dichanthelium oligosanthes: A C3 panicoid grass species.</title>
        <authorList>
            <person name="Studer A.J."/>
            <person name="Schnable J.C."/>
            <person name="Brutnell T.P."/>
        </authorList>
    </citation>
    <scope>NUCLEOTIDE SEQUENCE [LARGE SCALE GENOMIC DNA]</scope>
    <source>
        <strain evidence="2">cv. Kellogg 1175</strain>
        <tissue evidence="1">Leaf</tissue>
    </source>
</reference>
<evidence type="ECO:0000313" key="2">
    <source>
        <dbReference type="Proteomes" id="UP000095767"/>
    </source>
</evidence>
<comment type="caution">
    <text evidence="1">The sequence shown here is derived from an EMBL/GenBank/DDBJ whole genome shotgun (WGS) entry which is preliminary data.</text>
</comment>
<dbReference type="PANTHER" id="PTHR33186:SF15">
    <property type="entry name" value="OS06G0249850 PROTEIN"/>
    <property type="match status" value="1"/>
</dbReference>
<dbReference type="Proteomes" id="UP000095767">
    <property type="component" value="Unassembled WGS sequence"/>
</dbReference>
<dbReference type="AlphaFoldDB" id="A0A1E5WJR5"/>